<accession>A0A1B7MDY4</accession>
<reference evidence="2 3" key="1">
    <citation type="submission" date="2016-06" db="EMBL/GenBank/DDBJ databases">
        <title>Comparative genomics of the ectomycorrhizal sister species Rhizopogon vinicolor and Rhizopogon vesiculosus (Basidiomycota: Boletales) reveals a divergence of the mating type B locus.</title>
        <authorList>
            <consortium name="DOE Joint Genome Institute"/>
            <person name="Mujic A.B."/>
            <person name="Kuo A."/>
            <person name="Tritt A."/>
            <person name="Lipzen A."/>
            <person name="Chen C."/>
            <person name="Johnson J."/>
            <person name="Sharma A."/>
            <person name="Barry K."/>
            <person name="Grigoriev I.V."/>
            <person name="Spatafora J.W."/>
        </authorList>
    </citation>
    <scope>NUCLEOTIDE SEQUENCE [LARGE SCALE GENOMIC DNA]</scope>
    <source>
        <strain evidence="2 3">AM-OR11-026</strain>
    </source>
</reference>
<gene>
    <name evidence="2" type="ORF">K503DRAFT_788220</name>
</gene>
<protein>
    <submittedName>
        <fullName evidence="2">Uncharacterized protein</fullName>
    </submittedName>
</protein>
<feature type="compositionally biased region" description="Basic and acidic residues" evidence="1">
    <location>
        <begin position="44"/>
        <end position="62"/>
    </location>
</feature>
<proteinExistence type="predicted"/>
<evidence type="ECO:0000313" key="3">
    <source>
        <dbReference type="Proteomes" id="UP000092154"/>
    </source>
</evidence>
<evidence type="ECO:0000256" key="1">
    <source>
        <dbReference type="SAM" id="MobiDB-lite"/>
    </source>
</evidence>
<organism evidence="2 3">
    <name type="scientific">Rhizopogon vinicolor AM-OR11-026</name>
    <dbReference type="NCBI Taxonomy" id="1314800"/>
    <lineage>
        <taxon>Eukaryota</taxon>
        <taxon>Fungi</taxon>
        <taxon>Dikarya</taxon>
        <taxon>Basidiomycota</taxon>
        <taxon>Agaricomycotina</taxon>
        <taxon>Agaricomycetes</taxon>
        <taxon>Agaricomycetidae</taxon>
        <taxon>Boletales</taxon>
        <taxon>Suillineae</taxon>
        <taxon>Rhizopogonaceae</taxon>
        <taxon>Rhizopogon</taxon>
    </lineage>
</organism>
<feature type="non-terminal residue" evidence="2">
    <location>
        <position position="1"/>
    </location>
</feature>
<dbReference type="Proteomes" id="UP000092154">
    <property type="component" value="Unassembled WGS sequence"/>
</dbReference>
<sequence>KTKGSAKRTRVSRLRRNALGRKNSEGWRKRGKLLRRRRRRLEEEEDLRRKEAEELKRREQEIKIGGGEETERGGRTSEAGPEQRAAEEWRRQEELDNELARREQAHEEVSERRCEEEHRRRVEGTSIYLSSFQGDGTGIPGRHARGVPILKRIYELRKRELRGVRRILHSSSANLAVATSLPALAAKLAFITCTLTAHEFDVAIILSSLSPSQVTRESSRPLHCNGHGRDSQRLKVVGVPYSSLP</sequence>
<dbReference type="EMBL" id="KV449884">
    <property type="protein sequence ID" value="OAX30817.1"/>
    <property type="molecule type" value="Genomic_DNA"/>
</dbReference>
<dbReference type="STRING" id="1314800.A0A1B7MDY4"/>
<feature type="region of interest" description="Disordered" evidence="1">
    <location>
        <begin position="44"/>
        <end position="112"/>
    </location>
</feature>
<feature type="region of interest" description="Disordered" evidence="1">
    <location>
        <begin position="1"/>
        <end position="27"/>
    </location>
</feature>
<name>A0A1B7MDY4_9AGAM</name>
<dbReference type="AlphaFoldDB" id="A0A1B7MDY4"/>
<dbReference type="InParanoid" id="A0A1B7MDY4"/>
<feature type="compositionally biased region" description="Basic and acidic residues" evidence="1">
    <location>
        <begin position="84"/>
        <end position="112"/>
    </location>
</feature>
<keyword evidence="3" id="KW-1185">Reference proteome</keyword>
<evidence type="ECO:0000313" key="2">
    <source>
        <dbReference type="EMBL" id="OAX30817.1"/>
    </source>
</evidence>
<feature type="compositionally biased region" description="Basic residues" evidence="1">
    <location>
        <begin position="1"/>
        <end position="19"/>
    </location>
</feature>